<comment type="caution">
    <text evidence="1">The sequence shown here is derived from an EMBL/GenBank/DDBJ whole genome shotgun (WGS) entry which is preliminary data.</text>
</comment>
<dbReference type="EMBL" id="NFDL01000003">
    <property type="protein sequence ID" value="OTY50160.1"/>
    <property type="molecule type" value="Genomic_DNA"/>
</dbReference>
<evidence type="ECO:0000313" key="1">
    <source>
        <dbReference type="EMBL" id="OTY50160.1"/>
    </source>
</evidence>
<proteinExistence type="predicted"/>
<dbReference type="RefSeq" id="WP_088118603.1">
    <property type="nucleotide sequence ID" value="NZ_NFDL01000003.1"/>
</dbReference>
<protein>
    <recommendedName>
        <fullName evidence="3">Lipoprotein</fullName>
    </recommendedName>
</protein>
<reference evidence="1 2" key="1">
    <citation type="submission" date="2016-10" db="EMBL/GenBank/DDBJ databases">
        <title>Comparative genomics of Bacillus thuringiensis reveals a path to pathogens against multiple invertebrate hosts.</title>
        <authorList>
            <person name="Zheng J."/>
            <person name="Gao Q."/>
            <person name="Liu H."/>
            <person name="Peng D."/>
            <person name="Ruan L."/>
            <person name="Sun M."/>
        </authorList>
    </citation>
    <scope>NUCLEOTIDE SEQUENCE [LARGE SCALE GENOMIC DNA]</scope>
    <source>
        <strain evidence="1">BGSC 4BX1</strain>
    </source>
</reference>
<dbReference type="PROSITE" id="PS51257">
    <property type="entry name" value="PROKAR_LIPOPROTEIN"/>
    <property type="match status" value="1"/>
</dbReference>
<evidence type="ECO:0000313" key="2">
    <source>
        <dbReference type="Proteomes" id="UP000195089"/>
    </source>
</evidence>
<organism evidence="1 2">
    <name type="scientific">Bacillus thuringiensis serovar pingluonsis</name>
    <dbReference type="NCBI Taxonomy" id="180881"/>
    <lineage>
        <taxon>Bacteria</taxon>
        <taxon>Bacillati</taxon>
        <taxon>Bacillota</taxon>
        <taxon>Bacilli</taxon>
        <taxon>Bacillales</taxon>
        <taxon>Bacillaceae</taxon>
        <taxon>Bacillus</taxon>
        <taxon>Bacillus cereus group</taxon>
    </lineage>
</organism>
<gene>
    <name evidence="1" type="ORF">BK742_00680</name>
</gene>
<accession>A0A243BRX6</accession>
<sequence length="129" mass="14821">MKSVKIIKNEGIYNDQNVVSFSSAFGCGKASWNGETPIEGREYYVELEIRDTVAWRKDVNKFDKKQYCIKNNRNSTIIVCKVETFFEHGCCNFKIGRSIFTLDIEGVPYPKGTFVEISSQNLILYDINL</sequence>
<dbReference type="Proteomes" id="UP000195089">
    <property type="component" value="Unassembled WGS sequence"/>
</dbReference>
<name>A0A243BRX6_BACTU</name>
<evidence type="ECO:0008006" key="3">
    <source>
        <dbReference type="Google" id="ProtNLM"/>
    </source>
</evidence>
<dbReference type="AlphaFoldDB" id="A0A243BRX6"/>